<organism evidence="2 3">
    <name type="scientific">Halalkalibacter alkalisediminis</name>
    <dbReference type="NCBI Taxonomy" id="935616"/>
    <lineage>
        <taxon>Bacteria</taxon>
        <taxon>Bacillati</taxon>
        <taxon>Bacillota</taxon>
        <taxon>Bacilli</taxon>
        <taxon>Bacillales</taxon>
        <taxon>Bacillaceae</taxon>
        <taxon>Halalkalibacter</taxon>
    </lineage>
</organism>
<dbReference type="SUPFAM" id="SSF50475">
    <property type="entry name" value="FMN-binding split barrel"/>
    <property type="match status" value="1"/>
</dbReference>
<dbReference type="Gene3D" id="2.30.110.10">
    <property type="entry name" value="Electron Transport, Fmn-binding Protein, Chain A"/>
    <property type="match status" value="1"/>
</dbReference>
<accession>A0ABV6NJ61</accession>
<evidence type="ECO:0000313" key="3">
    <source>
        <dbReference type="Proteomes" id="UP001589833"/>
    </source>
</evidence>
<evidence type="ECO:0000313" key="2">
    <source>
        <dbReference type="EMBL" id="MFC0560193.1"/>
    </source>
</evidence>
<protein>
    <submittedName>
        <fullName evidence="2">Flavin reductase</fullName>
    </submittedName>
</protein>
<dbReference type="InterPro" id="IPR012349">
    <property type="entry name" value="Split_barrel_FMN-bd"/>
</dbReference>
<dbReference type="RefSeq" id="WP_273840351.1">
    <property type="nucleotide sequence ID" value="NZ_JAQQWT010000002.1"/>
</dbReference>
<keyword evidence="3" id="KW-1185">Reference proteome</keyword>
<evidence type="ECO:0000259" key="1">
    <source>
        <dbReference type="Pfam" id="PF01613"/>
    </source>
</evidence>
<name>A0ABV6NJ61_9BACI</name>
<reference evidence="2 3" key="1">
    <citation type="submission" date="2024-09" db="EMBL/GenBank/DDBJ databases">
        <authorList>
            <person name="Sun Q."/>
            <person name="Mori K."/>
        </authorList>
    </citation>
    <scope>NUCLEOTIDE SEQUENCE [LARGE SCALE GENOMIC DNA]</scope>
    <source>
        <strain evidence="2 3">NCAIM B.02301</strain>
    </source>
</reference>
<dbReference type="Proteomes" id="UP001589833">
    <property type="component" value="Unassembled WGS sequence"/>
</dbReference>
<dbReference type="Pfam" id="PF01613">
    <property type="entry name" value="Flavin_Reduct"/>
    <property type="match status" value="1"/>
</dbReference>
<proteinExistence type="predicted"/>
<dbReference type="InterPro" id="IPR002563">
    <property type="entry name" value="Flavin_Rdtase-like_dom"/>
</dbReference>
<gene>
    <name evidence="2" type="ORF">ACFFH4_14220</name>
</gene>
<sequence>MGLKIRMVFVTLESNIGTFAINFLAFEQANFIQQAGVFPGSNVNKFKQGKVDFDKSRTTNAPILHDEYIAYECKVMNRILMAIIIGL</sequence>
<feature type="domain" description="Flavin reductase like" evidence="1">
    <location>
        <begin position="17"/>
        <end position="79"/>
    </location>
</feature>
<dbReference type="EMBL" id="JBHLTR010000017">
    <property type="protein sequence ID" value="MFC0560193.1"/>
    <property type="molecule type" value="Genomic_DNA"/>
</dbReference>
<comment type="caution">
    <text evidence="2">The sequence shown here is derived from an EMBL/GenBank/DDBJ whole genome shotgun (WGS) entry which is preliminary data.</text>
</comment>